<sequence length="243" mass="28148">MEKRIQLFVVFLTIVEISTVCSQPTESEFNSTTNALSVISNLEYQLAQCRGENKTQTISTILRGIQKLQTHSENNNNIEIKLKQKDEIIACQEAQLADKSNLLDIQVYKTSKAKQDIFDYKEKIKSLQSTIISQNTIINKTKVEIIEWKSKNKNKNRDIQNEKKETELTQGELSNCEKRCINRSNQLNKSLQKWKHCINLEDTFKKDLQTKELDLKECQKQTISLPTSCLNITRQGTYEIELN</sequence>
<dbReference type="GeneID" id="117564922"/>
<dbReference type="RefSeq" id="XP_034099767.1">
    <property type="nucleotide sequence ID" value="XM_034243876.2"/>
</dbReference>
<protein>
    <submittedName>
        <fullName evidence="3">Uncharacterized protein LOC117564922</fullName>
    </submittedName>
</protein>
<name>A0A6P8XMU1_DROAB</name>
<dbReference type="AlphaFoldDB" id="A0A6P8XMU1"/>
<reference evidence="3" key="1">
    <citation type="submission" date="2025-08" db="UniProtKB">
        <authorList>
            <consortium name="RefSeq"/>
        </authorList>
    </citation>
    <scope>IDENTIFICATION</scope>
    <source>
        <strain evidence="3">15112-1751.03</strain>
        <tissue evidence="3">Whole Adult</tissue>
    </source>
</reference>
<feature type="signal peptide" evidence="1">
    <location>
        <begin position="1"/>
        <end position="22"/>
    </location>
</feature>
<keyword evidence="1" id="KW-0732">Signal</keyword>
<organism evidence="2 3">
    <name type="scientific">Drosophila albomicans</name>
    <name type="common">Fruit fly</name>
    <dbReference type="NCBI Taxonomy" id="7291"/>
    <lineage>
        <taxon>Eukaryota</taxon>
        <taxon>Metazoa</taxon>
        <taxon>Ecdysozoa</taxon>
        <taxon>Arthropoda</taxon>
        <taxon>Hexapoda</taxon>
        <taxon>Insecta</taxon>
        <taxon>Pterygota</taxon>
        <taxon>Neoptera</taxon>
        <taxon>Endopterygota</taxon>
        <taxon>Diptera</taxon>
        <taxon>Brachycera</taxon>
        <taxon>Muscomorpha</taxon>
        <taxon>Ephydroidea</taxon>
        <taxon>Drosophilidae</taxon>
        <taxon>Drosophila</taxon>
    </lineage>
</organism>
<gene>
    <name evidence="3" type="primary">LOC117564922</name>
</gene>
<feature type="chain" id="PRO_5028319394" evidence="1">
    <location>
        <begin position="23"/>
        <end position="243"/>
    </location>
</feature>
<evidence type="ECO:0000256" key="1">
    <source>
        <dbReference type="SAM" id="SignalP"/>
    </source>
</evidence>
<proteinExistence type="predicted"/>
<evidence type="ECO:0000313" key="2">
    <source>
        <dbReference type="Proteomes" id="UP000515160"/>
    </source>
</evidence>
<accession>A0A6P8XMU1</accession>
<evidence type="ECO:0000313" key="3">
    <source>
        <dbReference type="RefSeq" id="XP_034099767.1"/>
    </source>
</evidence>
<dbReference type="Proteomes" id="UP000515160">
    <property type="component" value="Chromosome 2L"/>
</dbReference>
<keyword evidence="2" id="KW-1185">Reference proteome</keyword>